<evidence type="ECO:0000256" key="5">
    <source>
        <dbReference type="ARBA" id="ARBA00022679"/>
    </source>
</evidence>
<comment type="pathway">
    <text evidence="2">One-carbon metabolism; tetrahydrofolate interconversion.</text>
</comment>
<dbReference type="InterPro" id="IPR036589">
    <property type="entry name" value="HCY_dom_sf"/>
</dbReference>
<dbReference type="GO" id="GO:0008168">
    <property type="term" value="F:methyltransferase activity"/>
    <property type="evidence" value="ECO:0007669"/>
    <property type="project" value="UniProtKB-KW"/>
</dbReference>
<dbReference type="Pfam" id="PF02574">
    <property type="entry name" value="S-methyl_trans"/>
    <property type="match status" value="1"/>
</dbReference>
<dbReference type="SUPFAM" id="SSF82282">
    <property type="entry name" value="Homocysteine S-methyltransferase"/>
    <property type="match status" value="1"/>
</dbReference>
<evidence type="ECO:0000256" key="3">
    <source>
        <dbReference type="ARBA" id="ARBA00022603"/>
    </source>
</evidence>
<dbReference type="SUPFAM" id="SSF51730">
    <property type="entry name" value="FAD-linked oxidoreductase"/>
    <property type="match status" value="1"/>
</dbReference>
<dbReference type="PANTHER" id="PTHR11103:SF18">
    <property type="entry name" value="SLR1189 PROTEIN"/>
    <property type="match status" value="1"/>
</dbReference>
<dbReference type="Proteomes" id="UP001596505">
    <property type="component" value="Unassembled WGS sequence"/>
</dbReference>
<keyword evidence="4" id="KW-0285">Flavoprotein</keyword>
<dbReference type="EC" id="1.5.1.20" evidence="10"/>
<dbReference type="RefSeq" id="WP_380969689.1">
    <property type="nucleotide sequence ID" value="NZ_JBHTCO010000044.1"/>
</dbReference>
<keyword evidence="6" id="KW-0274">FAD</keyword>
<dbReference type="InterPro" id="IPR003726">
    <property type="entry name" value="HCY_dom"/>
</dbReference>
<keyword evidence="11" id="KW-1185">Reference proteome</keyword>
<comment type="cofactor">
    <cofactor evidence="1">
        <name>FAD</name>
        <dbReference type="ChEBI" id="CHEBI:57692"/>
    </cofactor>
</comment>
<dbReference type="Gene3D" id="3.20.20.330">
    <property type="entry name" value="Homocysteine-binding-like domain"/>
    <property type="match status" value="1"/>
</dbReference>
<comment type="cofactor">
    <cofactor evidence="8">
        <name>Zn(2+)</name>
        <dbReference type="ChEBI" id="CHEBI:29105"/>
    </cofactor>
</comment>
<keyword evidence="3 8" id="KW-0489">Methyltransferase</keyword>
<proteinExistence type="predicted"/>
<dbReference type="EC" id="2.1.1.10" evidence="10"/>
<evidence type="ECO:0000259" key="9">
    <source>
        <dbReference type="PROSITE" id="PS50970"/>
    </source>
</evidence>
<keyword evidence="7 10" id="KW-0560">Oxidoreductase</keyword>
<dbReference type="Pfam" id="PF02219">
    <property type="entry name" value="MTHFR"/>
    <property type="match status" value="1"/>
</dbReference>
<evidence type="ECO:0000256" key="4">
    <source>
        <dbReference type="ARBA" id="ARBA00022630"/>
    </source>
</evidence>
<dbReference type="CDD" id="cd00537">
    <property type="entry name" value="MTHFR"/>
    <property type="match status" value="1"/>
</dbReference>
<dbReference type="GO" id="GO:0032259">
    <property type="term" value="P:methylation"/>
    <property type="evidence" value="ECO:0007669"/>
    <property type="project" value="UniProtKB-KW"/>
</dbReference>
<keyword evidence="5 8" id="KW-0808">Transferase</keyword>
<evidence type="ECO:0000256" key="1">
    <source>
        <dbReference type="ARBA" id="ARBA00001974"/>
    </source>
</evidence>
<reference evidence="11" key="1">
    <citation type="journal article" date="2019" name="Int. J. Syst. Evol. Microbiol.">
        <title>The Global Catalogue of Microorganisms (GCM) 10K type strain sequencing project: providing services to taxonomists for standard genome sequencing and annotation.</title>
        <authorList>
            <consortium name="The Broad Institute Genomics Platform"/>
            <consortium name="The Broad Institute Genome Sequencing Center for Infectious Disease"/>
            <person name="Wu L."/>
            <person name="Ma J."/>
        </authorList>
    </citation>
    <scope>NUCLEOTIDE SEQUENCE [LARGE SCALE GENOMIC DNA]</scope>
    <source>
        <strain evidence="11">CGMCC 1.16305</strain>
    </source>
</reference>
<feature type="binding site" evidence="8">
    <location>
        <position position="201"/>
    </location>
    <ligand>
        <name>Zn(2+)</name>
        <dbReference type="ChEBI" id="CHEBI:29105"/>
    </ligand>
</feature>
<dbReference type="PROSITE" id="PS50970">
    <property type="entry name" value="HCY"/>
    <property type="match status" value="1"/>
</dbReference>
<sequence>MGFLEELKTGILIADGAMGTMLYANGIDRCFEELNLSEPEQVLNVHKAYIEAGARVIQTNTYAANALKLARYGLEANVKAINKEAVRIARTAAENHSYILGTIGAIRGVEKDRAVLNEIKMSFLEQLSVLLEAGVDGILLETYYDFEELTEVLDIARKETELPIIAQLSVHEPGVLQNGLLLSDAFEKLEDNGADIVGLNCRLGPHYMVKSFESVPIPKKSYLSAYPNGGLLEYHDGHLMYRTEPDYFAKNAEALAEQGVRLIGGCCGTTPEHIKAITSALSNYSPVNEKVIKSETEEIDVRESDIKKREPGLNEIVRQRTSVIVELDTPKKLNFGKFMEGAKALKEAGIDALTMADNSLATPRISNLAAAVNIKNELNIRPLVHITCRDRNLVGLQSHLMGLHTLGIDQVLAITGDPTKIGDFPGATSVYDCSSFGLIELCKQFNQGISYSGQPLGEKTSFSVGAAFNPNVHNLSKAVRRLERKIKAGADYFMTQPIYSEQQIEDIYEATKHLDTPIYIGIMPLVSTRNAEFLHHEVPGIQLPVSVREKMAQWGNDRENAVREGIAIAKGLIDTAVQYFNGVYLITPFMRYDISVELVEYINKKTAHLHVLSKN</sequence>
<evidence type="ECO:0000256" key="7">
    <source>
        <dbReference type="ARBA" id="ARBA00023002"/>
    </source>
</evidence>
<feature type="binding site" evidence="8">
    <location>
        <position position="266"/>
    </location>
    <ligand>
        <name>Zn(2+)</name>
        <dbReference type="ChEBI" id="CHEBI:29105"/>
    </ligand>
</feature>
<evidence type="ECO:0000313" key="11">
    <source>
        <dbReference type="Proteomes" id="UP001596505"/>
    </source>
</evidence>
<dbReference type="GO" id="GO:0004489">
    <property type="term" value="F:methylenetetrahydrofolate reductase [NAD(P)H] activity"/>
    <property type="evidence" value="ECO:0007669"/>
    <property type="project" value="UniProtKB-EC"/>
</dbReference>
<organism evidence="10 11">
    <name type="scientific">Scopulibacillus cellulosilyticus</name>
    <dbReference type="NCBI Taxonomy" id="2665665"/>
    <lineage>
        <taxon>Bacteria</taxon>
        <taxon>Bacillati</taxon>
        <taxon>Bacillota</taxon>
        <taxon>Bacilli</taxon>
        <taxon>Bacillales</taxon>
        <taxon>Sporolactobacillaceae</taxon>
        <taxon>Scopulibacillus</taxon>
    </lineage>
</organism>
<comment type="caution">
    <text evidence="10">The sequence shown here is derived from an EMBL/GenBank/DDBJ whole genome shotgun (WGS) entry which is preliminary data.</text>
</comment>
<dbReference type="InterPro" id="IPR029041">
    <property type="entry name" value="FAD-linked_oxidoreductase-like"/>
</dbReference>
<evidence type="ECO:0000256" key="6">
    <source>
        <dbReference type="ARBA" id="ARBA00022827"/>
    </source>
</evidence>
<keyword evidence="8" id="KW-0479">Metal-binding</keyword>
<dbReference type="NCBIfam" id="NF006396">
    <property type="entry name" value="PRK08645.1"/>
    <property type="match status" value="1"/>
</dbReference>
<evidence type="ECO:0000256" key="2">
    <source>
        <dbReference type="ARBA" id="ARBA00004777"/>
    </source>
</evidence>
<feature type="binding site" evidence="8">
    <location>
        <position position="267"/>
    </location>
    <ligand>
        <name>Zn(2+)</name>
        <dbReference type="ChEBI" id="CHEBI:29105"/>
    </ligand>
</feature>
<dbReference type="PANTHER" id="PTHR11103">
    <property type="entry name" value="SLR1189 PROTEIN"/>
    <property type="match status" value="1"/>
</dbReference>
<protein>
    <submittedName>
        <fullName evidence="10">Bifunctional homocysteine S-methyltransferase/methylenetetrahydrofolate reductase</fullName>
        <ecNumber evidence="10">1.5.1.20</ecNumber>
        <ecNumber evidence="10">2.1.1.10</ecNumber>
    </submittedName>
</protein>
<name>A0ABW2Q0V1_9BACL</name>
<accession>A0ABW2Q0V1</accession>
<gene>
    <name evidence="10" type="ORF">ACFQRG_20490</name>
</gene>
<feature type="domain" description="Hcy-binding" evidence="9">
    <location>
        <begin position="1"/>
        <end position="281"/>
    </location>
</feature>
<dbReference type="Gene3D" id="3.20.20.220">
    <property type="match status" value="1"/>
</dbReference>
<evidence type="ECO:0000313" key="10">
    <source>
        <dbReference type="EMBL" id="MFC7395291.1"/>
    </source>
</evidence>
<evidence type="ECO:0000256" key="8">
    <source>
        <dbReference type="PROSITE-ProRule" id="PRU00333"/>
    </source>
</evidence>
<keyword evidence="8" id="KW-0862">Zinc</keyword>
<dbReference type="EMBL" id="JBHTCO010000044">
    <property type="protein sequence ID" value="MFC7395291.1"/>
    <property type="molecule type" value="Genomic_DNA"/>
</dbReference>
<dbReference type="InterPro" id="IPR003171">
    <property type="entry name" value="Mehydrof_redctse-like"/>
</dbReference>